<protein>
    <recommendedName>
        <fullName evidence="5">G protein-coupled receptor</fullName>
    </recommendedName>
</protein>
<keyword evidence="2" id="KW-1133">Transmembrane helix</keyword>
<gene>
    <name evidence="3" type="ORF">PENTCL1PPCAC_19178</name>
</gene>
<proteinExistence type="predicted"/>
<keyword evidence="4" id="KW-1185">Reference proteome</keyword>
<keyword evidence="2" id="KW-0472">Membrane</keyword>
<feature type="non-terminal residue" evidence="3">
    <location>
        <position position="124"/>
    </location>
</feature>
<feature type="region of interest" description="Disordered" evidence="1">
    <location>
        <begin position="85"/>
        <end position="106"/>
    </location>
</feature>
<sequence length="124" mass="13757">TIYHYIQCQLQFIRLVSFSDTLVIYRILPYPRNLLQFFLLHHLQLFVHLLLLPFDLTMAGSLSAAGVASLSSRSASILCSHLLPLSSSSKNTAGREGDIHVESDAGNKRNEEDLLSCDLGGLEL</sequence>
<organism evidence="3 4">
    <name type="scientific">Pristionchus entomophagus</name>
    <dbReference type="NCBI Taxonomy" id="358040"/>
    <lineage>
        <taxon>Eukaryota</taxon>
        <taxon>Metazoa</taxon>
        <taxon>Ecdysozoa</taxon>
        <taxon>Nematoda</taxon>
        <taxon>Chromadorea</taxon>
        <taxon>Rhabditida</taxon>
        <taxon>Rhabditina</taxon>
        <taxon>Diplogasteromorpha</taxon>
        <taxon>Diplogasteroidea</taxon>
        <taxon>Neodiplogasteridae</taxon>
        <taxon>Pristionchus</taxon>
    </lineage>
</organism>
<dbReference type="EMBL" id="BTSX01000004">
    <property type="protein sequence ID" value="GMS97003.1"/>
    <property type="molecule type" value="Genomic_DNA"/>
</dbReference>
<feature type="transmembrane region" description="Helical" evidence="2">
    <location>
        <begin position="12"/>
        <end position="28"/>
    </location>
</feature>
<name>A0AAV5TR95_9BILA</name>
<keyword evidence="2" id="KW-0812">Transmembrane</keyword>
<feature type="non-terminal residue" evidence="3">
    <location>
        <position position="1"/>
    </location>
</feature>
<evidence type="ECO:0000256" key="1">
    <source>
        <dbReference type="SAM" id="MobiDB-lite"/>
    </source>
</evidence>
<evidence type="ECO:0000313" key="3">
    <source>
        <dbReference type="EMBL" id="GMS97003.1"/>
    </source>
</evidence>
<reference evidence="3" key="1">
    <citation type="submission" date="2023-10" db="EMBL/GenBank/DDBJ databases">
        <title>Genome assembly of Pristionchus species.</title>
        <authorList>
            <person name="Yoshida K."/>
            <person name="Sommer R.J."/>
        </authorList>
    </citation>
    <scope>NUCLEOTIDE SEQUENCE</scope>
    <source>
        <strain evidence="3">RS0144</strain>
    </source>
</reference>
<dbReference type="AlphaFoldDB" id="A0AAV5TR95"/>
<dbReference type="Proteomes" id="UP001432027">
    <property type="component" value="Unassembled WGS sequence"/>
</dbReference>
<evidence type="ECO:0008006" key="5">
    <source>
        <dbReference type="Google" id="ProtNLM"/>
    </source>
</evidence>
<feature type="compositionally biased region" description="Basic and acidic residues" evidence="1">
    <location>
        <begin position="93"/>
        <end position="106"/>
    </location>
</feature>
<evidence type="ECO:0000256" key="2">
    <source>
        <dbReference type="SAM" id="Phobius"/>
    </source>
</evidence>
<accession>A0AAV5TR95</accession>
<evidence type="ECO:0000313" key="4">
    <source>
        <dbReference type="Proteomes" id="UP001432027"/>
    </source>
</evidence>
<comment type="caution">
    <text evidence="3">The sequence shown here is derived from an EMBL/GenBank/DDBJ whole genome shotgun (WGS) entry which is preliminary data.</text>
</comment>